<dbReference type="GO" id="GO:0008883">
    <property type="term" value="F:glutamyl-tRNA reductase activity"/>
    <property type="evidence" value="ECO:0007669"/>
    <property type="project" value="UniProtKB-UniRule"/>
</dbReference>
<evidence type="ECO:0000256" key="7">
    <source>
        <dbReference type="ARBA" id="ARBA00047464"/>
    </source>
</evidence>
<comment type="similarity">
    <text evidence="2 9 14">Belongs to the glutamyl-tRNA reductase family.</text>
</comment>
<comment type="subunit">
    <text evidence="9">Homodimer.</text>
</comment>
<evidence type="ECO:0000256" key="12">
    <source>
        <dbReference type="PIRSR" id="PIRSR000445-3"/>
    </source>
</evidence>
<feature type="domain" description="Quinate/shikimate 5-dehydrogenase/glutamyl-tRNA reductase" evidence="16">
    <location>
        <begin position="179"/>
        <end position="313"/>
    </location>
</feature>
<dbReference type="Pfam" id="PF05201">
    <property type="entry name" value="GlutR_N"/>
    <property type="match status" value="1"/>
</dbReference>
<dbReference type="InterPro" id="IPR036291">
    <property type="entry name" value="NAD(P)-bd_dom_sf"/>
</dbReference>
<dbReference type="GO" id="GO:0050661">
    <property type="term" value="F:NADP binding"/>
    <property type="evidence" value="ECO:0007669"/>
    <property type="project" value="InterPro"/>
</dbReference>
<dbReference type="Gene3D" id="3.30.460.30">
    <property type="entry name" value="Glutamyl-tRNA reductase, N-terminal domain"/>
    <property type="match status" value="1"/>
</dbReference>
<dbReference type="SUPFAM" id="SSF69742">
    <property type="entry name" value="Glutamyl tRNA-reductase catalytic, N-terminal domain"/>
    <property type="match status" value="1"/>
</dbReference>
<dbReference type="UniPathway" id="UPA00251">
    <property type="reaction ID" value="UER00316"/>
</dbReference>
<proteinExistence type="inferred from homology"/>
<dbReference type="GO" id="GO:0019353">
    <property type="term" value="P:protoporphyrinogen IX biosynthetic process from glutamate"/>
    <property type="evidence" value="ECO:0007669"/>
    <property type="project" value="TreeGrafter"/>
</dbReference>
<keyword evidence="19" id="KW-1185">Reference proteome</keyword>
<dbReference type="STRING" id="83401.SAMN05421742_101439"/>
<comment type="domain">
    <text evidence="9">Possesses an unusual extended V-shaped dimeric structure with each monomer consisting of three distinct domains arranged along a curved 'spinal' alpha-helix. The N-terminal catalytic domain specifically recognizes the glutamate moiety of the substrate. The second domain is the NADPH-binding domain, and the third C-terminal domain is responsible for dimerization.</text>
</comment>
<evidence type="ECO:0000313" key="18">
    <source>
        <dbReference type="EMBL" id="SDG51232.1"/>
    </source>
</evidence>
<sequence>MSAPDLISRLVIAGANHRTSPLSLRDALFVEDMEAPTQLAAWRAASELSSAVVLSTCDRVEVIGLAEHPEASGRLLCQALFERAGDKAPRGGHPFYVHTADTALKHLFAVSSSLDSMVVGEPQILGQVKAAHQVAKEAGHVDADLDGLFQAAYACAKRVRTETAVAEGPVSVATAAIQVASDLFGELTGLNGLLLGAGEMGELVAESLKSRGLAQFTVAAPRETRARDVARRLGAHVAEFEAREEAMLGADVVVCCTGGRHLVVSEEGLRQVLRRRRQRPIFLIDVSLPGDVEPTVERLDNAFLYALEDLERIAEQNRGRREANAQAAWTVVEQEVAEVLKSRRQRGAVPLIVGLRGHFEAERRRVLAELGDDAERTTERLIQRLLHGPSEGLRQLAEEGFEAEARALLRRLFPLDETPSDPESPPDR</sequence>
<name>A0A1G7UUL7_9PROT</name>
<feature type="domain" description="Glutamyl-tRNA reductase N-terminal" evidence="17">
    <location>
        <begin position="14"/>
        <end position="163"/>
    </location>
</feature>
<dbReference type="SUPFAM" id="SSF51735">
    <property type="entry name" value="NAD(P)-binding Rossmann-fold domains"/>
    <property type="match status" value="1"/>
</dbReference>
<reference evidence="19" key="1">
    <citation type="submission" date="2016-10" db="EMBL/GenBank/DDBJ databases">
        <authorList>
            <person name="Varghese N."/>
            <person name="Submissions S."/>
        </authorList>
    </citation>
    <scope>NUCLEOTIDE SEQUENCE [LARGE SCALE GENOMIC DNA]</scope>
    <source>
        <strain evidence="19">930I</strain>
    </source>
</reference>
<dbReference type="Pfam" id="PF01488">
    <property type="entry name" value="Shikimate_DH"/>
    <property type="match status" value="1"/>
</dbReference>
<evidence type="ECO:0000256" key="9">
    <source>
        <dbReference type="HAMAP-Rule" id="MF_00087"/>
    </source>
</evidence>
<dbReference type="RefSeq" id="WP_092614670.1">
    <property type="nucleotide sequence ID" value="NZ_FNCV01000001.1"/>
</dbReference>
<dbReference type="CDD" id="cd05213">
    <property type="entry name" value="NAD_bind_Glutamyl_tRNA_reduct"/>
    <property type="match status" value="1"/>
</dbReference>
<evidence type="ECO:0000256" key="4">
    <source>
        <dbReference type="ARBA" id="ARBA00022857"/>
    </source>
</evidence>
<feature type="binding site" evidence="9 11">
    <location>
        <begin position="121"/>
        <end position="123"/>
    </location>
    <ligand>
        <name>substrate</name>
    </ligand>
</feature>
<evidence type="ECO:0000256" key="2">
    <source>
        <dbReference type="ARBA" id="ARBA00005916"/>
    </source>
</evidence>
<evidence type="ECO:0000256" key="3">
    <source>
        <dbReference type="ARBA" id="ARBA00012970"/>
    </source>
</evidence>
<comment type="pathway">
    <text evidence="1 9 14">Porphyrin-containing compound metabolism; protoporphyrin-IX biosynthesis; 5-aminolevulinate from L-glutamyl-tRNA(Glu): step 1/2.</text>
</comment>
<evidence type="ECO:0000256" key="5">
    <source>
        <dbReference type="ARBA" id="ARBA00023002"/>
    </source>
</evidence>
<dbReference type="EC" id="1.2.1.70" evidence="3 9"/>
<comment type="function">
    <text evidence="9">Catalyzes the NADPH-dependent reduction of glutamyl-tRNA(Glu) to glutamate 1-semialdehyde (GSA).</text>
</comment>
<keyword evidence="4 9" id="KW-0521">NADP</keyword>
<dbReference type="Gene3D" id="3.40.50.720">
    <property type="entry name" value="NAD(P)-binding Rossmann-like Domain"/>
    <property type="match status" value="1"/>
</dbReference>
<dbReference type="InterPro" id="IPR015895">
    <property type="entry name" value="4pyrrol_synth_GluRdtase_N"/>
</dbReference>
<dbReference type="EMBL" id="FNCV01000001">
    <property type="protein sequence ID" value="SDG51232.1"/>
    <property type="molecule type" value="Genomic_DNA"/>
</dbReference>
<organism evidence="18 19">
    <name type="scientific">Roseospirillum parvum</name>
    <dbReference type="NCBI Taxonomy" id="83401"/>
    <lineage>
        <taxon>Bacteria</taxon>
        <taxon>Pseudomonadati</taxon>
        <taxon>Pseudomonadota</taxon>
        <taxon>Alphaproteobacteria</taxon>
        <taxon>Rhodospirillales</taxon>
        <taxon>Rhodospirillaceae</taxon>
        <taxon>Roseospirillum</taxon>
    </lineage>
</organism>
<dbReference type="InterPro" id="IPR036343">
    <property type="entry name" value="GluRdtase_N_sf"/>
</dbReference>
<dbReference type="Pfam" id="PF00745">
    <property type="entry name" value="GlutR_dimer"/>
    <property type="match status" value="1"/>
</dbReference>
<evidence type="ECO:0000256" key="1">
    <source>
        <dbReference type="ARBA" id="ARBA00005059"/>
    </source>
</evidence>
<accession>A0A1G7UUL7</accession>
<keyword evidence="6 9" id="KW-0627">Porphyrin biosynthesis</keyword>
<dbReference type="HAMAP" id="MF_00087">
    <property type="entry name" value="Glu_tRNA_reductase"/>
    <property type="match status" value="1"/>
</dbReference>
<dbReference type="InterPro" id="IPR036453">
    <property type="entry name" value="GluRdtase_dimer_dom_sf"/>
</dbReference>
<dbReference type="InterPro" id="IPR006151">
    <property type="entry name" value="Shikm_DH/Glu-tRNA_Rdtase"/>
</dbReference>
<dbReference type="SUPFAM" id="SSF69075">
    <property type="entry name" value="Glutamyl tRNA-reductase dimerization domain"/>
    <property type="match status" value="1"/>
</dbReference>
<feature type="site" description="Important for activity" evidence="9 13">
    <location>
        <position position="106"/>
    </location>
</feature>
<dbReference type="InterPro" id="IPR000343">
    <property type="entry name" value="4pyrrol_synth_GluRdtase"/>
</dbReference>
<feature type="domain" description="Tetrapyrrole biosynthesis glutamyl-tRNA reductase dimerisation" evidence="15">
    <location>
        <begin position="328"/>
        <end position="415"/>
    </location>
</feature>
<dbReference type="AlphaFoldDB" id="A0A1G7UUL7"/>
<dbReference type="PIRSF" id="PIRSF000445">
    <property type="entry name" value="4pyrrol_synth_GluRdtase"/>
    <property type="match status" value="1"/>
</dbReference>
<dbReference type="PANTHER" id="PTHR43013:SF1">
    <property type="entry name" value="GLUTAMYL-TRNA REDUCTASE"/>
    <property type="match status" value="1"/>
</dbReference>
<dbReference type="InterPro" id="IPR015896">
    <property type="entry name" value="4pyrrol_synth_GluRdtase_dimer"/>
</dbReference>
<dbReference type="FunFam" id="3.40.50.720:FF:000031">
    <property type="entry name" value="Glutamyl-tRNA reductase"/>
    <property type="match status" value="1"/>
</dbReference>
<dbReference type="InterPro" id="IPR018214">
    <property type="entry name" value="GluRdtase_CS"/>
</dbReference>
<comment type="miscellaneous">
    <text evidence="9">During catalysis, the active site Cys acts as a nucleophile attacking the alpha-carbonyl group of tRNA-bound glutamate with the formation of a thioester intermediate between enzyme and glutamate, and the concomitant release of tRNA(Glu). The thioester intermediate is finally reduced by direct hydride transfer from NADPH, to form the product GSA.</text>
</comment>
<feature type="binding site" evidence="9 11">
    <location>
        <position position="116"/>
    </location>
    <ligand>
        <name>substrate</name>
    </ligand>
</feature>
<evidence type="ECO:0000256" key="13">
    <source>
        <dbReference type="PIRSR" id="PIRSR000445-4"/>
    </source>
</evidence>
<evidence type="ECO:0000313" key="19">
    <source>
        <dbReference type="Proteomes" id="UP000217076"/>
    </source>
</evidence>
<evidence type="ECO:0000256" key="11">
    <source>
        <dbReference type="PIRSR" id="PIRSR000445-2"/>
    </source>
</evidence>
<evidence type="ECO:0000256" key="6">
    <source>
        <dbReference type="ARBA" id="ARBA00023244"/>
    </source>
</evidence>
<comment type="catalytic activity">
    <reaction evidence="7 9 14">
        <text>(S)-4-amino-5-oxopentanoate + tRNA(Glu) + NADP(+) = L-glutamyl-tRNA(Glu) + NADPH + H(+)</text>
        <dbReference type="Rhea" id="RHEA:12344"/>
        <dbReference type="Rhea" id="RHEA-COMP:9663"/>
        <dbReference type="Rhea" id="RHEA-COMP:9680"/>
        <dbReference type="ChEBI" id="CHEBI:15378"/>
        <dbReference type="ChEBI" id="CHEBI:57501"/>
        <dbReference type="ChEBI" id="CHEBI:57783"/>
        <dbReference type="ChEBI" id="CHEBI:58349"/>
        <dbReference type="ChEBI" id="CHEBI:78442"/>
        <dbReference type="ChEBI" id="CHEBI:78520"/>
        <dbReference type="EC" id="1.2.1.70"/>
    </reaction>
</comment>
<feature type="binding site" evidence="9 11">
    <location>
        <position position="127"/>
    </location>
    <ligand>
        <name>substrate</name>
    </ligand>
</feature>
<evidence type="ECO:0000256" key="10">
    <source>
        <dbReference type="PIRSR" id="PIRSR000445-1"/>
    </source>
</evidence>
<evidence type="ECO:0000259" key="17">
    <source>
        <dbReference type="Pfam" id="PF05201"/>
    </source>
</evidence>
<evidence type="ECO:0000259" key="16">
    <source>
        <dbReference type="Pfam" id="PF01488"/>
    </source>
</evidence>
<dbReference type="FunFam" id="3.30.460.30:FF:000001">
    <property type="entry name" value="Glutamyl-tRNA reductase"/>
    <property type="match status" value="1"/>
</dbReference>
<feature type="active site" description="Nucleophile" evidence="9 10">
    <location>
        <position position="57"/>
    </location>
</feature>
<gene>
    <name evidence="9" type="primary">hemA</name>
    <name evidence="18" type="ORF">SAMN05421742_101439</name>
</gene>
<evidence type="ECO:0000259" key="15">
    <source>
        <dbReference type="Pfam" id="PF00745"/>
    </source>
</evidence>
<evidence type="ECO:0000256" key="14">
    <source>
        <dbReference type="RuleBase" id="RU000584"/>
    </source>
</evidence>
<dbReference type="PROSITE" id="PS00747">
    <property type="entry name" value="GLUTR"/>
    <property type="match status" value="1"/>
</dbReference>
<dbReference type="PANTHER" id="PTHR43013">
    <property type="entry name" value="GLUTAMYL-TRNA REDUCTASE"/>
    <property type="match status" value="1"/>
</dbReference>
<evidence type="ECO:0000256" key="8">
    <source>
        <dbReference type="ARBA" id="ARBA00068659"/>
    </source>
</evidence>
<dbReference type="OrthoDB" id="110209at2"/>
<protein>
    <recommendedName>
        <fullName evidence="8 9">Glutamyl-tRNA reductase</fullName>
        <shortName evidence="9">GluTR</shortName>
        <ecNumber evidence="3 9">1.2.1.70</ecNumber>
    </recommendedName>
</protein>
<keyword evidence="5 9" id="KW-0560">Oxidoreductase</keyword>
<dbReference type="NCBIfam" id="TIGR01035">
    <property type="entry name" value="hemA"/>
    <property type="match status" value="1"/>
</dbReference>
<dbReference type="Proteomes" id="UP000217076">
    <property type="component" value="Unassembled WGS sequence"/>
</dbReference>
<feature type="binding site" evidence="9 11">
    <location>
        <begin position="56"/>
        <end position="59"/>
    </location>
    <ligand>
        <name>substrate</name>
    </ligand>
</feature>
<feature type="binding site" evidence="9 12">
    <location>
        <begin position="196"/>
        <end position="201"/>
    </location>
    <ligand>
        <name>NADP(+)</name>
        <dbReference type="ChEBI" id="CHEBI:58349"/>
    </ligand>
</feature>